<name>F5YGJ5_TREPZ</name>
<dbReference type="InterPro" id="IPR050090">
    <property type="entry name" value="Tyrosine_recombinase_XerCD"/>
</dbReference>
<dbReference type="AlphaFoldDB" id="F5YGJ5"/>
<dbReference type="GO" id="GO:0006310">
    <property type="term" value="P:DNA recombination"/>
    <property type="evidence" value="ECO:0007669"/>
    <property type="project" value="UniProtKB-KW"/>
</dbReference>
<evidence type="ECO:0000256" key="3">
    <source>
        <dbReference type="ARBA" id="ARBA00023172"/>
    </source>
</evidence>
<dbReference type="KEGG" id="tpi:TREPR_2589"/>
<dbReference type="SUPFAM" id="SSF56349">
    <property type="entry name" value="DNA breaking-rejoining enzymes"/>
    <property type="match status" value="1"/>
</dbReference>
<evidence type="ECO:0000313" key="4">
    <source>
        <dbReference type="EMBL" id="AEF85745.1"/>
    </source>
</evidence>
<dbReference type="HOGENOM" id="CLU_555409_0_0_12"/>
<evidence type="ECO:0000313" key="5">
    <source>
        <dbReference type="Proteomes" id="UP000009223"/>
    </source>
</evidence>
<dbReference type="RefSeq" id="WP_015707629.1">
    <property type="nucleotide sequence ID" value="NC_015578.1"/>
</dbReference>
<dbReference type="PANTHER" id="PTHR30349:SF41">
    <property type="entry name" value="INTEGRASE_RECOMBINASE PROTEIN MJ0367-RELATED"/>
    <property type="match status" value="1"/>
</dbReference>
<dbReference type="STRING" id="545694.TREPR_2589"/>
<dbReference type="GO" id="GO:0003677">
    <property type="term" value="F:DNA binding"/>
    <property type="evidence" value="ECO:0007669"/>
    <property type="project" value="UniProtKB-KW"/>
</dbReference>
<keyword evidence="3" id="KW-0233">DNA recombination</keyword>
<keyword evidence="2" id="KW-0238">DNA-binding</keyword>
<comment type="similarity">
    <text evidence="1">Belongs to the 'phage' integrase family.</text>
</comment>
<dbReference type="Proteomes" id="UP000009223">
    <property type="component" value="Chromosome"/>
</dbReference>
<reference evidence="4 5" key="2">
    <citation type="journal article" date="2011" name="ISME J.">
        <title>RNA-seq reveals cooperative metabolic interactions between two termite-gut spirochete species in co-culture.</title>
        <authorList>
            <person name="Rosenthal A.Z."/>
            <person name="Matson E.G."/>
            <person name="Eldar A."/>
            <person name="Leadbetter J.R."/>
        </authorList>
    </citation>
    <scope>NUCLEOTIDE SEQUENCE [LARGE SCALE GENOMIC DNA]</scope>
    <source>
        <strain evidence="5">ATCC BAA-887 / DSM 12427 / ZAS-2</strain>
    </source>
</reference>
<dbReference type="InterPro" id="IPR013762">
    <property type="entry name" value="Integrase-like_cat_sf"/>
</dbReference>
<evidence type="ECO:0000256" key="2">
    <source>
        <dbReference type="ARBA" id="ARBA00023125"/>
    </source>
</evidence>
<accession>F5YGJ5</accession>
<dbReference type="InterPro" id="IPR011010">
    <property type="entry name" value="DNA_brk_join_enz"/>
</dbReference>
<organism evidence="4 5">
    <name type="scientific">Treponema primitia (strain ATCC BAA-887 / DSM 12427 / ZAS-2)</name>
    <dbReference type="NCBI Taxonomy" id="545694"/>
    <lineage>
        <taxon>Bacteria</taxon>
        <taxon>Pseudomonadati</taxon>
        <taxon>Spirochaetota</taxon>
        <taxon>Spirochaetia</taxon>
        <taxon>Spirochaetales</taxon>
        <taxon>Treponemataceae</taxon>
        <taxon>Treponema</taxon>
    </lineage>
</organism>
<evidence type="ECO:0000256" key="1">
    <source>
        <dbReference type="ARBA" id="ARBA00008857"/>
    </source>
</evidence>
<protein>
    <submittedName>
        <fullName evidence="4">Site-specific recombinase, phage integrase family</fullName>
    </submittedName>
</protein>
<dbReference type="GO" id="GO:0015074">
    <property type="term" value="P:DNA integration"/>
    <property type="evidence" value="ECO:0007669"/>
    <property type="project" value="InterPro"/>
</dbReference>
<reference evidence="5" key="1">
    <citation type="submission" date="2009-12" db="EMBL/GenBank/DDBJ databases">
        <title>Complete sequence of Treponema primitia strain ZAS-2.</title>
        <authorList>
            <person name="Tetu S.G."/>
            <person name="Matson E."/>
            <person name="Ren Q."/>
            <person name="Seshadri R."/>
            <person name="Elbourne L."/>
            <person name="Hassan K.A."/>
            <person name="Durkin A."/>
            <person name="Radune D."/>
            <person name="Mohamoud Y."/>
            <person name="Shay R."/>
            <person name="Jin S."/>
            <person name="Zhang X."/>
            <person name="Lucey K."/>
            <person name="Ballor N.R."/>
            <person name="Ottesen E."/>
            <person name="Rosenthal R."/>
            <person name="Allen A."/>
            <person name="Leadbetter J.R."/>
            <person name="Paulsen I.T."/>
        </authorList>
    </citation>
    <scope>NUCLEOTIDE SEQUENCE [LARGE SCALE GENOMIC DNA]</scope>
    <source>
        <strain evidence="5">ATCC BAA-887 / DSM 12427 / ZAS-2</strain>
    </source>
</reference>
<dbReference type="EMBL" id="CP001843">
    <property type="protein sequence ID" value="AEF85745.1"/>
    <property type="molecule type" value="Genomic_DNA"/>
</dbReference>
<gene>
    <name evidence="4" type="ordered locus">TREPR_2589</name>
</gene>
<proteinExistence type="inferred from homology"/>
<dbReference type="eggNOG" id="COG0582">
    <property type="taxonomic scope" value="Bacteria"/>
</dbReference>
<sequence length="491" mass="58231">MSGKELFRLYINDYTKTPIYYAHLYDDDGRQTDARMSCRTTDKEKAKLYATENRKTFLENYYKKKDKESFYNLLTNYYTENSPLLIKAMKKRDIGDQQIRQYKAFIDNYYIPFLKKNNITTLEKANTLEVVERFQEYCQDDKQNDLQHSITGKTLNNNLTSIAKIFNQVLVTNSVFLLDYRVREKPGERKEIGIIPISTTLNVLFDDHLWSKNNEKTTIPFLINKTRHIETFRLLCLIGNLCGLRVAEIYMLRKSYIKKIGDTYFFDIVNSRINQSGTKTPAGKRLVPIHPIVYKHLIKYIKDNDRTDYLFWNGGKGISYSQFDRSSKIFSFLSGYDINTIKKHNIVFNSFRHFFKTMLQNKIPEYKDYIEMIMGHGKNKKGDMSKNYLHLEKIGNELLEKNGQMIIKVIDDYRKDIEKENILNWDYSSIKDILSNKEIIPKKEYVKNEIMYKDVSSTIEKKYLIYCLKNTETVIDILDDDDYFRDDLIQL</sequence>
<dbReference type="PANTHER" id="PTHR30349">
    <property type="entry name" value="PHAGE INTEGRASE-RELATED"/>
    <property type="match status" value="1"/>
</dbReference>
<keyword evidence="5" id="KW-1185">Reference proteome</keyword>
<dbReference type="Gene3D" id="1.10.443.10">
    <property type="entry name" value="Intergrase catalytic core"/>
    <property type="match status" value="1"/>
</dbReference>